<proteinExistence type="inferred from homology"/>
<dbReference type="NCBIfam" id="NF006054">
    <property type="entry name" value="PRK08202.1"/>
    <property type="match status" value="1"/>
</dbReference>
<keyword evidence="5" id="KW-0808">Transferase</keyword>
<evidence type="ECO:0000256" key="2">
    <source>
        <dbReference type="ARBA" id="ARBA00006751"/>
    </source>
</evidence>
<feature type="domain" description="Nucleoside phosphorylase" evidence="7">
    <location>
        <begin position="94"/>
        <end position="300"/>
    </location>
</feature>
<gene>
    <name evidence="8" type="ORF">POCULU_LOCUS6708</name>
</gene>
<keyword evidence="9" id="KW-1185">Reference proteome</keyword>
<dbReference type="Gene3D" id="3.40.50.1580">
    <property type="entry name" value="Nucleoside phosphorylase domain"/>
    <property type="match status" value="1"/>
</dbReference>
<keyword evidence="4" id="KW-0328">Glycosyltransferase</keyword>
<reference evidence="8" key="1">
    <citation type="submission" date="2021-06" db="EMBL/GenBank/DDBJ databases">
        <authorList>
            <person name="Kallberg Y."/>
            <person name="Tangrot J."/>
            <person name="Rosling A."/>
        </authorList>
    </citation>
    <scope>NUCLEOTIDE SEQUENCE</scope>
    <source>
        <strain evidence="8">IA702</strain>
    </source>
</reference>
<dbReference type="InterPro" id="IPR035994">
    <property type="entry name" value="Nucleoside_phosphorylase_sf"/>
</dbReference>
<dbReference type="NCBIfam" id="TIGR01697">
    <property type="entry name" value="PNPH-PUNA-XAPA"/>
    <property type="match status" value="1"/>
</dbReference>
<accession>A0A9N9G926</accession>
<dbReference type="SUPFAM" id="SSF53167">
    <property type="entry name" value="Purine and uridine phosphorylases"/>
    <property type="match status" value="1"/>
</dbReference>
<evidence type="ECO:0000313" key="8">
    <source>
        <dbReference type="EMBL" id="CAG8585601.1"/>
    </source>
</evidence>
<organism evidence="8 9">
    <name type="scientific">Paraglomus occultum</name>
    <dbReference type="NCBI Taxonomy" id="144539"/>
    <lineage>
        <taxon>Eukaryota</taxon>
        <taxon>Fungi</taxon>
        <taxon>Fungi incertae sedis</taxon>
        <taxon>Mucoromycota</taxon>
        <taxon>Glomeromycotina</taxon>
        <taxon>Glomeromycetes</taxon>
        <taxon>Paraglomerales</taxon>
        <taxon>Paraglomeraceae</taxon>
        <taxon>Paraglomus</taxon>
    </lineage>
</organism>
<dbReference type="Proteomes" id="UP000789572">
    <property type="component" value="Unassembled WGS sequence"/>
</dbReference>
<dbReference type="Pfam" id="PF01048">
    <property type="entry name" value="PNP_UDP_1"/>
    <property type="match status" value="1"/>
</dbReference>
<dbReference type="InterPro" id="IPR011268">
    <property type="entry name" value="Purine_phosphorylase"/>
</dbReference>
<protein>
    <recommendedName>
        <fullName evidence="3">purine-nucleoside phosphorylase</fullName>
        <ecNumber evidence="3">2.4.2.1</ecNumber>
    </recommendedName>
    <alternativeName>
        <fullName evidence="6">Inosine-guanosine phosphorylase</fullName>
    </alternativeName>
</protein>
<dbReference type="AlphaFoldDB" id="A0A9N9G926"/>
<comment type="pathway">
    <text evidence="1">Purine metabolism; purine nucleoside salvage.</text>
</comment>
<comment type="similarity">
    <text evidence="2">Belongs to the PNP/MTAP phosphorylase family.</text>
</comment>
<dbReference type="EMBL" id="CAJVPJ010001304">
    <property type="protein sequence ID" value="CAG8585601.1"/>
    <property type="molecule type" value="Genomic_DNA"/>
</dbReference>
<evidence type="ECO:0000256" key="4">
    <source>
        <dbReference type="ARBA" id="ARBA00022676"/>
    </source>
</evidence>
<dbReference type="GO" id="GO:0009116">
    <property type="term" value="P:nucleoside metabolic process"/>
    <property type="evidence" value="ECO:0007669"/>
    <property type="project" value="InterPro"/>
</dbReference>
<dbReference type="PANTHER" id="PTHR11904:SF9">
    <property type="entry name" value="PURINE NUCLEOSIDE PHOSPHORYLASE-RELATED"/>
    <property type="match status" value="1"/>
</dbReference>
<comment type="caution">
    <text evidence="8">The sequence shown here is derived from an EMBL/GenBank/DDBJ whole genome shotgun (WGS) entry which is preliminary data.</text>
</comment>
<evidence type="ECO:0000256" key="1">
    <source>
        <dbReference type="ARBA" id="ARBA00005058"/>
    </source>
</evidence>
<evidence type="ECO:0000259" key="7">
    <source>
        <dbReference type="Pfam" id="PF01048"/>
    </source>
</evidence>
<evidence type="ECO:0000313" key="9">
    <source>
        <dbReference type="Proteomes" id="UP000789572"/>
    </source>
</evidence>
<dbReference type="EC" id="2.4.2.1" evidence="3"/>
<sequence length="336" mass="36207">MTPPSDNAFAGETAKINSANEYLRKNLPSHLSLPKIAIICGSGLGGLAVNITDKVELAYEEIPGFVSSTGMEWAIWVLEDEAFDASLVLTIFCTVQGHAGKLVFGVLGKNRVPVVCMVGRFHFYEGYTLKQVTFPIRVFKLLGVEVLIVTGATGALNKQFKVGDIAVLFDHISLPCLTGSNPLIGPNLSEFGKRFIPISDAYDFTLRQMAFTAAANMGLPTGTLKEGTYCHVIGPSYESKAEARFLRDMGGDIVGMSTVPEVIVARHCGIRVLGLSLVTNAVVMERGRSADPSVINNNARDEAPVSHEEVLVAGSAREADIQKLVHDIVDLISHDF</sequence>
<evidence type="ECO:0000256" key="3">
    <source>
        <dbReference type="ARBA" id="ARBA00011886"/>
    </source>
</evidence>
<dbReference type="GO" id="GO:0005737">
    <property type="term" value="C:cytoplasm"/>
    <property type="evidence" value="ECO:0007669"/>
    <property type="project" value="TreeGrafter"/>
</dbReference>
<dbReference type="InterPro" id="IPR000845">
    <property type="entry name" value="Nucleoside_phosphorylase_d"/>
</dbReference>
<name>A0A9N9G926_9GLOM</name>
<evidence type="ECO:0000256" key="6">
    <source>
        <dbReference type="ARBA" id="ARBA00031036"/>
    </source>
</evidence>
<dbReference type="PANTHER" id="PTHR11904">
    <property type="entry name" value="METHYLTHIOADENOSINE/PURINE NUCLEOSIDE PHOSPHORYLASE"/>
    <property type="match status" value="1"/>
</dbReference>
<dbReference type="CDD" id="cd09009">
    <property type="entry name" value="PNP-EcPNPII_like"/>
    <property type="match status" value="1"/>
</dbReference>
<dbReference type="GO" id="GO:0004731">
    <property type="term" value="F:purine-nucleoside phosphorylase activity"/>
    <property type="evidence" value="ECO:0007669"/>
    <property type="project" value="UniProtKB-EC"/>
</dbReference>
<evidence type="ECO:0000256" key="5">
    <source>
        <dbReference type="ARBA" id="ARBA00022679"/>
    </source>
</evidence>
<dbReference type="OrthoDB" id="10261782at2759"/>